<dbReference type="InterPro" id="IPR001810">
    <property type="entry name" value="F-box_dom"/>
</dbReference>
<proteinExistence type="predicted"/>
<dbReference type="Proteomes" id="UP001215280">
    <property type="component" value="Unassembled WGS sequence"/>
</dbReference>
<evidence type="ECO:0000259" key="2">
    <source>
        <dbReference type="Pfam" id="PF12937"/>
    </source>
</evidence>
<evidence type="ECO:0000256" key="1">
    <source>
        <dbReference type="SAM" id="MobiDB-lite"/>
    </source>
</evidence>
<protein>
    <recommendedName>
        <fullName evidence="2">F-box domain-containing protein</fullName>
    </recommendedName>
</protein>
<gene>
    <name evidence="3" type="ORF">DFH07DRAFT_836078</name>
</gene>
<feature type="region of interest" description="Disordered" evidence="1">
    <location>
        <begin position="163"/>
        <end position="185"/>
    </location>
</feature>
<keyword evidence="4" id="KW-1185">Reference proteome</keyword>
<comment type="caution">
    <text evidence="3">The sequence shown here is derived from an EMBL/GenBank/DDBJ whole genome shotgun (WGS) entry which is preliminary data.</text>
</comment>
<organism evidence="3 4">
    <name type="scientific">Mycena maculata</name>
    <dbReference type="NCBI Taxonomy" id="230809"/>
    <lineage>
        <taxon>Eukaryota</taxon>
        <taxon>Fungi</taxon>
        <taxon>Dikarya</taxon>
        <taxon>Basidiomycota</taxon>
        <taxon>Agaricomycotina</taxon>
        <taxon>Agaricomycetes</taxon>
        <taxon>Agaricomycetidae</taxon>
        <taxon>Agaricales</taxon>
        <taxon>Marasmiineae</taxon>
        <taxon>Mycenaceae</taxon>
        <taxon>Mycena</taxon>
    </lineage>
</organism>
<accession>A0AAD7II04</accession>
<dbReference type="InterPro" id="IPR036047">
    <property type="entry name" value="F-box-like_dom_sf"/>
</dbReference>
<name>A0AAD7II04_9AGAR</name>
<feature type="domain" description="F-box" evidence="2">
    <location>
        <begin position="7"/>
        <end position="41"/>
    </location>
</feature>
<evidence type="ECO:0000313" key="4">
    <source>
        <dbReference type="Proteomes" id="UP001215280"/>
    </source>
</evidence>
<dbReference type="Pfam" id="PF12937">
    <property type="entry name" value="F-box-like"/>
    <property type="match status" value="1"/>
</dbReference>
<evidence type="ECO:0000313" key="3">
    <source>
        <dbReference type="EMBL" id="KAJ7742681.1"/>
    </source>
</evidence>
<dbReference type="AlphaFoldDB" id="A0AAD7II04"/>
<dbReference type="EMBL" id="JARJLG010000116">
    <property type="protein sequence ID" value="KAJ7742681.1"/>
    <property type="molecule type" value="Genomic_DNA"/>
</dbReference>
<dbReference type="SUPFAM" id="SSF81383">
    <property type="entry name" value="F-box domain"/>
    <property type="match status" value="1"/>
</dbReference>
<reference evidence="3" key="1">
    <citation type="submission" date="2023-03" db="EMBL/GenBank/DDBJ databases">
        <title>Massive genome expansion in bonnet fungi (Mycena s.s.) driven by repeated elements and novel gene families across ecological guilds.</title>
        <authorList>
            <consortium name="Lawrence Berkeley National Laboratory"/>
            <person name="Harder C.B."/>
            <person name="Miyauchi S."/>
            <person name="Viragh M."/>
            <person name="Kuo A."/>
            <person name="Thoen E."/>
            <person name="Andreopoulos B."/>
            <person name="Lu D."/>
            <person name="Skrede I."/>
            <person name="Drula E."/>
            <person name="Henrissat B."/>
            <person name="Morin E."/>
            <person name="Kohler A."/>
            <person name="Barry K."/>
            <person name="LaButti K."/>
            <person name="Morin E."/>
            <person name="Salamov A."/>
            <person name="Lipzen A."/>
            <person name="Mereny Z."/>
            <person name="Hegedus B."/>
            <person name="Baldrian P."/>
            <person name="Stursova M."/>
            <person name="Weitz H."/>
            <person name="Taylor A."/>
            <person name="Grigoriev I.V."/>
            <person name="Nagy L.G."/>
            <person name="Martin F."/>
            <person name="Kauserud H."/>
        </authorList>
    </citation>
    <scope>NUCLEOTIDE SEQUENCE</scope>
    <source>
        <strain evidence="3">CBHHK188m</strain>
    </source>
</reference>
<sequence length="474" mass="52476">MSNLGLLTLPNEILLIIFSHFEDPYPLYPLSTTCRRLHFLALPIYGVRTGVLKLSDSMTESYNIMVGPEETTALAALQTSLFLDTVDNLNCTFSNPHSQIRDLGRFYRLCSILTSIDSTNLRFRPPSFDDYHGPIQEIYYFDSIIHALNMVLEKSCTTLTVGAVPSDKPGSRRRARAARGAPSGGVLTSSISLSTAALRQRKLSEFGIHSDILVSPHCRAWTVEVLNSFPITSLSIDAYSVPTDVWDNVLTQTEIPTLSDLSIADCRVAPARMHAFLSRHPSVTTLHFGMVFVPSLQERLPPDHLPRLRVLSAPAAQVAYLLQALEHTAALRTVRVHSHMTRLDLIFTDTSLRSVESRLAPVALSLVLPVPANLPHLAVDLDLEFGDETALKYVSTLEFVFEDVNVAFFKLSDYLSITKWFAPFPGLKTVALVGFNDSYNIALVLEAIGLRANVEVLGVNGFKYDLMSSGQLDR</sequence>